<sequence>MSSTISSLSDPRFETRVDLSFIFAKISCVTDDAPLSTYEDSCSALVRVTELLSISAAIIDRDALLSGTLSEYLVPRLNKIVSRILIKSFLDTCITEMWSQRLHAEVFVSFVTFFKTIAIIANALNSRLPKTCRKTDDNDDNNDNANGILSITDSNKIEIIDKLFVVSAQHPELYRSKSLPESSSPSNYETTKIKSSLNLFEMCIEKVLHEDVSPSVEIVRYLTEKYLAANSFRKEVKLFLIRGYMGSWQHRDVMPGSQHDGTAKIGQLVELRNRIISNDEENLTLELCLLARSINKLILRFRYINGQLNHELPQQTTSESFVKAPNEFEQAKTETTTLDSTDEPKPIVKAPAPHITGRPEEEKSTSGNNDGPKGEESPSAQAETDKSKSTAPSKKSLFKYLRKGRAHRKR</sequence>
<gene>
    <name evidence="2" type="ORF">CLIB1423_12S02102</name>
</gene>
<comment type="caution">
    <text evidence="2">The sequence shown here is derived from an EMBL/GenBank/DDBJ whole genome shotgun (WGS) entry which is preliminary data.</text>
</comment>
<evidence type="ECO:0000313" key="2">
    <source>
        <dbReference type="EMBL" id="CAH2353750.1"/>
    </source>
</evidence>
<dbReference type="Proteomes" id="UP000837801">
    <property type="component" value="Unassembled WGS sequence"/>
</dbReference>
<protein>
    <submittedName>
        <fullName evidence="2">Uncharacterized protein</fullName>
    </submittedName>
</protein>
<organism evidence="2 3">
    <name type="scientific">[Candida] railenensis</name>
    <dbReference type="NCBI Taxonomy" id="45579"/>
    <lineage>
        <taxon>Eukaryota</taxon>
        <taxon>Fungi</taxon>
        <taxon>Dikarya</taxon>
        <taxon>Ascomycota</taxon>
        <taxon>Saccharomycotina</taxon>
        <taxon>Pichiomycetes</taxon>
        <taxon>Debaryomycetaceae</taxon>
        <taxon>Kurtzmaniella</taxon>
    </lineage>
</organism>
<dbReference type="AlphaFoldDB" id="A0A9P0QSU5"/>
<accession>A0A9P0QSU5</accession>
<evidence type="ECO:0000256" key="1">
    <source>
        <dbReference type="SAM" id="MobiDB-lite"/>
    </source>
</evidence>
<name>A0A9P0QSU5_9ASCO</name>
<reference evidence="2" key="1">
    <citation type="submission" date="2022-03" db="EMBL/GenBank/DDBJ databases">
        <authorList>
            <person name="Legras J.-L."/>
            <person name="Devillers H."/>
            <person name="Grondin C."/>
        </authorList>
    </citation>
    <scope>NUCLEOTIDE SEQUENCE</scope>
    <source>
        <strain evidence="2">CLIB 1423</strain>
    </source>
</reference>
<feature type="region of interest" description="Disordered" evidence="1">
    <location>
        <begin position="332"/>
        <end position="410"/>
    </location>
</feature>
<keyword evidence="3" id="KW-1185">Reference proteome</keyword>
<evidence type="ECO:0000313" key="3">
    <source>
        <dbReference type="Proteomes" id="UP000837801"/>
    </source>
</evidence>
<dbReference type="EMBL" id="CAKXYY010000012">
    <property type="protein sequence ID" value="CAH2353750.1"/>
    <property type="molecule type" value="Genomic_DNA"/>
</dbReference>
<proteinExistence type="predicted"/>
<feature type="compositionally biased region" description="Basic residues" evidence="1">
    <location>
        <begin position="396"/>
        <end position="410"/>
    </location>
</feature>